<dbReference type="InterPro" id="IPR005578">
    <property type="entry name" value="Yif1_fam"/>
</dbReference>
<comment type="subcellular location">
    <subcellularLocation>
        <location evidence="1">Endoplasmic reticulum membrane</location>
        <topology evidence="1">Multi-pass membrane protein</topology>
    </subcellularLocation>
    <subcellularLocation>
        <location evidence="2">Golgi apparatus membrane</location>
        <topology evidence="2">Multi-pass membrane protein</topology>
    </subcellularLocation>
</comment>
<reference evidence="13 14" key="1">
    <citation type="journal article" date="2013" name="Nat. Commun.">
        <title>The evolution and pathogenic mechanisms of the rice sheath blight pathogen.</title>
        <authorList>
            <person name="Zheng A."/>
            <person name="Lin R."/>
            <person name="Xu L."/>
            <person name="Qin P."/>
            <person name="Tang C."/>
            <person name="Ai P."/>
            <person name="Zhang D."/>
            <person name="Liu Y."/>
            <person name="Sun Z."/>
            <person name="Feng H."/>
            <person name="Wang Y."/>
            <person name="Chen Y."/>
            <person name="Liang X."/>
            <person name="Fu R."/>
            <person name="Li Q."/>
            <person name="Zhang J."/>
            <person name="Yu X."/>
            <person name="Xie Z."/>
            <person name="Ding L."/>
            <person name="Guan P."/>
            <person name="Tang J."/>
            <person name="Liang Y."/>
            <person name="Wang S."/>
            <person name="Deng Q."/>
            <person name="Li S."/>
            <person name="Zhu J."/>
            <person name="Wang L."/>
            <person name="Liu H."/>
            <person name="Li P."/>
        </authorList>
    </citation>
    <scope>NUCLEOTIDE SEQUENCE [LARGE SCALE GENOMIC DNA]</scope>
    <source>
        <strain evidence="14">AG-1 IA</strain>
    </source>
</reference>
<dbReference type="Proteomes" id="UP000011668">
    <property type="component" value="Unassembled WGS sequence"/>
</dbReference>
<comment type="similarity">
    <text evidence="3">Belongs to the YIF1 family.</text>
</comment>
<feature type="compositionally biased region" description="Low complexity" evidence="11">
    <location>
        <begin position="1"/>
        <end position="11"/>
    </location>
</feature>
<evidence type="ECO:0000256" key="5">
    <source>
        <dbReference type="ARBA" id="ARBA00022692"/>
    </source>
</evidence>
<dbReference type="OMA" id="GYQRFAS"/>
<dbReference type="GO" id="GO:0005793">
    <property type="term" value="C:endoplasmic reticulum-Golgi intermediate compartment"/>
    <property type="evidence" value="ECO:0007669"/>
    <property type="project" value="TreeGrafter"/>
</dbReference>
<evidence type="ECO:0000256" key="11">
    <source>
        <dbReference type="SAM" id="MobiDB-lite"/>
    </source>
</evidence>
<dbReference type="EMBL" id="AFRT01000120">
    <property type="protein sequence ID" value="ELU45248.1"/>
    <property type="molecule type" value="Genomic_DNA"/>
</dbReference>
<sequence length="424" mass="46630">MSYYPQPSTSYSPPPLQHPIPTHPPTAPPEPPATPGSPSGYMRFTSNPTSPGQQYEQTGGYNNPQFAQSQWQSFGAVPAGVGAVPVPGTQPMHPGQPNTAPGFSFPSPWGVNDATAQMGVQLGRSAVAAGQDYMEKNFGQHYLPLSALKHQFNVSNQYVLKKLQLVLFPWRHKPWTRRVQRSDAQDVVGPPRYAPPREDLNSPDLYIPAMALVTYVLVVAVQTGLKKRFNPEVLGLTASKALAIVIVECAVVRLGCYFLNIQSTGQFIELMAFGGYKFVGIIATLIAGMLGVGNMLYWTVFVYCFLANAFFLSLGAPYPRPKEPSSSVFICACDVTDHLHGRFGSGFKPRYFAVMFMSVLEEELETGMCSGGRVSLRVCGHVLYTCDWGAYPRVPPTPERMGNIPNRAYEACDAVDQYMHLKYR</sequence>
<keyword evidence="6" id="KW-0256">Endoplasmic reticulum</keyword>
<dbReference type="STRING" id="983506.L8X846"/>
<evidence type="ECO:0000256" key="10">
    <source>
        <dbReference type="ARBA" id="ARBA00023136"/>
    </source>
</evidence>
<dbReference type="PANTHER" id="PTHR14083:SF0">
    <property type="entry name" value="YIP1D-INTERACTING FACTOR 1, ISOFORM C"/>
    <property type="match status" value="1"/>
</dbReference>
<gene>
    <name evidence="13" type="ORF">AG1IA_00719</name>
</gene>
<dbReference type="GO" id="GO:0030134">
    <property type="term" value="C:COPII-coated ER to Golgi transport vesicle"/>
    <property type="evidence" value="ECO:0007669"/>
    <property type="project" value="TreeGrafter"/>
</dbReference>
<keyword evidence="5 12" id="KW-0812">Transmembrane</keyword>
<dbReference type="AlphaFoldDB" id="L8X846"/>
<feature type="compositionally biased region" description="Polar residues" evidence="11">
    <location>
        <begin position="44"/>
        <end position="62"/>
    </location>
</feature>
<dbReference type="GO" id="GO:0006888">
    <property type="term" value="P:endoplasmic reticulum to Golgi vesicle-mediated transport"/>
    <property type="evidence" value="ECO:0007669"/>
    <property type="project" value="InterPro"/>
</dbReference>
<dbReference type="OrthoDB" id="337750at2759"/>
<keyword evidence="4" id="KW-0813">Transport</keyword>
<proteinExistence type="inferred from homology"/>
<comment type="caution">
    <text evidence="13">The sequence shown here is derived from an EMBL/GenBank/DDBJ whole genome shotgun (WGS) entry which is preliminary data.</text>
</comment>
<dbReference type="GO" id="GO:0000139">
    <property type="term" value="C:Golgi membrane"/>
    <property type="evidence" value="ECO:0007669"/>
    <property type="project" value="UniProtKB-SubCell"/>
</dbReference>
<feature type="transmembrane region" description="Helical" evidence="12">
    <location>
        <begin position="237"/>
        <end position="258"/>
    </location>
</feature>
<dbReference type="PANTHER" id="PTHR14083">
    <property type="entry name" value="YIP1 INTERACTING FACTOR HOMOLOG YIF1 PROTEIN"/>
    <property type="match status" value="1"/>
</dbReference>
<dbReference type="Pfam" id="PF03878">
    <property type="entry name" value="YIF1"/>
    <property type="match status" value="1"/>
</dbReference>
<evidence type="ECO:0000256" key="4">
    <source>
        <dbReference type="ARBA" id="ARBA00022448"/>
    </source>
</evidence>
<accession>L8X846</accession>
<keyword evidence="10 12" id="KW-0472">Membrane</keyword>
<dbReference type="GO" id="GO:0005789">
    <property type="term" value="C:endoplasmic reticulum membrane"/>
    <property type="evidence" value="ECO:0007669"/>
    <property type="project" value="UniProtKB-SubCell"/>
</dbReference>
<evidence type="ECO:0000256" key="1">
    <source>
        <dbReference type="ARBA" id="ARBA00004477"/>
    </source>
</evidence>
<evidence type="ECO:0000256" key="2">
    <source>
        <dbReference type="ARBA" id="ARBA00004653"/>
    </source>
</evidence>
<name>L8X846_THACA</name>
<dbReference type="GO" id="GO:0015031">
    <property type="term" value="P:protein transport"/>
    <property type="evidence" value="ECO:0007669"/>
    <property type="project" value="UniProtKB-KW"/>
</dbReference>
<keyword evidence="9" id="KW-0333">Golgi apparatus</keyword>
<feature type="transmembrane region" description="Helical" evidence="12">
    <location>
        <begin position="270"/>
        <end position="290"/>
    </location>
</feature>
<dbReference type="HOGENOM" id="CLU_047877_2_0_1"/>
<feature type="region of interest" description="Disordered" evidence="11">
    <location>
        <begin position="1"/>
        <end position="62"/>
    </location>
</feature>
<protein>
    <submittedName>
        <fullName evidence="13">Transporter protein yif1</fullName>
    </submittedName>
</protein>
<keyword evidence="8 12" id="KW-1133">Transmembrane helix</keyword>
<evidence type="ECO:0000313" key="13">
    <source>
        <dbReference type="EMBL" id="ELU45248.1"/>
    </source>
</evidence>
<evidence type="ECO:0000256" key="6">
    <source>
        <dbReference type="ARBA" id="ARBA00022824"/>
    </source>
</evidence>
<evidence type="ECO:0000256" key="9">
    <source>
        <dbReference type="ARBA" id="ARBA00023034"/>
    </source>
</evidence>
<keyword evidence="14" id="KW-1185">Reference proteome</keyword>
<keyword evidence="7" id="KW-0653">Protein transport</keyword>
<evidence type="ECO:0000256" key="12">
    <source>
        <dbReference type="SAM" id="Phobius"/>
    </source>
</evidence>
<feature type="transmembrane region" description="Helical" evidence="12">
    <location>
        <begin position="296"/>
        <end position="316"/>
    </location>
</feature>
<feature type="compositionally biased region" description="Pro residues" evidence="11">
    <location>
        <begin position="12"/>
        <end position="35"/>
    </location>
</feature>
<evidence type="ECO:0000256" key="8">
    <source>
        <dbReference type="ARBA" id="ARBA00022989"/>
    </source>
</evidence>
<organism evidence="13 14">
    <name type="scientific">Thanatephorus cucumeris (strain AG1-IA)</name>
    <name type="common">Rice sheath blight fungus</name>
    <name type="synonym">Rhizoctonia solani</name>
    <dbReference type="NCBI Taxonomy" id="983506"/>
    <lineage>
        <taxon>Eukaryota</taxon>
        <taxon>Fungi</taxon>
        <taxon>Dikarya</taxon>
        <taxon>Basidiomycota</taxon>
        <taxon>Agaricomycotina</taxon>
        <taxon>Agaricomycetes</taxon>
        <taxon>Cantharellales</taxon>
        <taxon>Ceratobasidiaceae</taxon>
        <taxon>Rhizoctonia</taxon>
        <taxon>Rhizoctonia solani AG-1</taxon>
    </lineage>
</organism>
<evidence type="ECO:0000256" key="3">
    <source>
        <dbReference type="ARBA" id="ARBA00009727"/>
    </source>
</evidence>
<evidence type="ECO:0000256" key="7">
    <source>
        <dbReference type="ARBA" id="ARBA00022927"/>
    </source>
</evidence>
<feature type="transmembrane region" description="Helical" evidence="12">
    <location>
        <begin position="205"/>
        <end position="225"/>
    </location>
</feature>
<evidence type="ECO:0000313" key="14">
    <source>
        <dbReference type="Proteomes" id="UP000011668"/>
    </source>
</evidence>